<gene>
    <name evidence="3" type="ORF">CHS0354_006129</name>
</gene>
<evidence type="ECO:0000313" key="3">
    <source>
        <dbReference type="EMBL" id="KAK3597771.1"/>
    </source>
</evidence>
<feature type="domain" description="PH" evidence="2">
    <location>
        <begin position="430"/>
        <end position="535"/>
    </location>
</feature>
<keyword evidence="4" id="KW-1185">Reference proteome</keyword>
<dbReference type="InterPro" id="IPR011072">
    <property type="entry name" value="HR1_rho-bd"/>
</dbReference>
<feature type="region of interest" description="Disordered" evidence="1">
    <location>
        <begin position="125"/>
        <end position="148"/>
    </location>
</feature>
<dbReference type="Pfam" id="PF08174">
    <property type="entry name" value="Anillin"/>
    <property type="match status" value="1"/>
</dbReference>
<dbReference type="SUPFAM" id="SSF50729">
    <property type="entry name" value="PH domain-like"/>
    <property type="match status" value="1"/>
</dbReference>
<dbReference type="PROSITE" id="PS50003">
    <property type="entry name" value="PH_DOMAIN"/>
    <property type="match status" value="1"/>
</dbReference>
<proteinExistence type="predicted"/>
<sequence>MNTTKTRKRKRIEEESPTLDSSFTVEGCGFILKRRRKCADRLRIQVEGKENIFAYEGVQASESECKRPTWTPSQRNLRRSLRRRVSMSVLRSKLKRFQDYSLPDEDFIYLHSMVRLNNSTMLPTSKGSWLRRSQSNKNKMAGDKDPSSPPIILEDMSLYYYRQLAESLQDPDLQQKIDHEIKMREGTARLLAASKHPAQMIEAAKNLLTSNNRIISYMSELQRRKTVEATGRTLPEGSQLPCKAKIGLSDLRIPLMWKDTDHFKNKGDYRRYAVFCLVKIGTEIYDTSMINNVDRSSTDIAFEDVIVFDNVPHDFECSIEIYCHKLHEDLTIASTPKKIKKKFNDLSESVGRSVGKRLSGLHDSDIMGNMVLGPKFELVARGNLQLKDVDDSVRTFDLTLETSADGTSPELPLFGHYCCRLAALPYCLVQSAVTGFLNLQEDDDLSKWRRYWCVLKNLQLACWSSPADVEVTEPLLIIPVTKNTQISDADPRTCKRSQTFHVKTVQSRHTSEYTLAADTKEELSTWWDGFQQHLLDQALWKQACDYMMDIAEASPHRRKGINIRKSSIYDETPLETSSSKHRISSNLKKEEDQLSQMLTTLMGEAKEIRGDSSQPSS</sequence>
<dbReference type="Pfam" id="PF00169">
    <property type="entry name" value="PH"/>
    <property type="match status" value="1"/>
</dbReference>
<dbReference type="AlphaFoldDB" id="A0AAE0STE8"/>
<evidence type="ECO:0000256" key="1">
    <source>
        <dbReference type="SAM" id="MobiDB-lite"/>
    </source>
</evidence>
<evidence type="ECO:0000259" key="2">
    <source>
        <dbReference type="PROSITE" id="PS50003"/>
    </source>
</evidence>
<dbReference type="InterPro" id="IPR001849">
    <property type="entry name" value="PH_domain"/>
</dbReference>
<dbReference type="Proteomes" id="UP001195483">
    <property type="component" value="Unassembled WGS sequence"/>
</dbReference>
<dbReference type="InterPro" id="IPR012966">
    <property type="entry name" value="AHD"/>
</dbReference>
<reference evidence="3" key="1">
    <citation type="journal article" date="2021" name="Genome Biol. Evol.">
        <title>A High-Quality Reference Genome for a Parasitic Bivalve with Doubly Uniparental Inheritance (Bivalvia: Unionida).</title>
        <authorList>
            <person name="Smith C.H."/>
        </authorList>
    </citation>
    <scope>NUCLEOTIDE SEQUENCE</scope>
    <source>
        <strain evidence="3">CHS0354</strain>
    </source>
</reference>
<dbReference type="SMART" id="SM00742">
    <property type="entry name" value="Hr1"/>
    <property type="match status" value="1"/>
</dbReference>
<dbReference type="GO" id="GO:0000281">
    <property type="term" value="P:mitotic cytokinesis"/>
    <property type="evidence" value="ECO:0007669"/>
    <property type="project" value="TreeGrafter"/>
</dbReference>
<reference evidence="3" key="3">
    <citation type="submission" date="2023-05" db="EMBL/GenBank/DDBJ databases">
        <authorList>
            <person name="Smith C.H."/>
        </authorList>
    </citation>
    <scope>NUCLEOTIDE SEQUENCE</scope>
    <source>
        <strain evidence="3">CHS0354</strain>
        <tissue evidence="3">Mantle</tissue>
    </source>
</reference>
<dbReference type="PANTHER" id="PTHR21538:SF24">
    <property type="entry name" value="PH DOMAIN-CONTAINING PROTEIN"/>
    <property type="match status" value="1"/>
</dbReference>
<accession>A0AAE0STE8</accession>
<dbReference type="Gene3D" id="2.30.29.30">
    <property type="entry name" value="Pleckstrin-homology domain (PH domain)/Phosphotyrosine-binding domain (PTB)"/>
    <property type="match status" value="1"/>
</dbReference>
<dbReference type="SMART" id="SM00233">
    <property type="entry name" value="PH"/>
    <property type="match status" value="1"/>
</dbReference>
<dbReference type="GO" id="GO:0000915">
    <property type="term" value="P:actomyosin contractile ring assembly"/>
    <property type="evidence" value="ECO:0007669"/>
    <property type="project" value="TreeGrafter"/>
</dbReference>
<reference evidence="3" key="2">
    <citation type="journal article" date="2021" name="Genome Biol. Evol.">
        <title>Developing a high-quality reference genome for a parasitic bivalve with doubly uniparental inheritance (Bivalvia: Unionida).</title>
        <authorList>
            <person name="Smith C.H."/>
        </authorList>
    </citation>
    <scope>NUCLEOTIDE SEQUENCE</scope>
    <source>
        <strain evidence="3">CHS0354</strain>
        <tissue evidence="3">Mantle</tissue>
    </source>
</reference>
<dbReference type="InterPro" id="IPR051364">
    <property type="entry name" value="Cytokinesis/Rho-signaling"/>
</dbReference>
<name>A0AAE0STE8_9BIVA</name>
<comment type="caution">
    <text evidence="3">The sequence shown here is derived from an EMBL/GenBank/DDBJ whole genome shotgun (WGS) entry which is preliminary data.</text>
</comment>
<evidence type="ECO:0000313" key="4">
    <source>
        <dbReference type="Proteomes" id="UP001195483"/>
    </source>
</evidence>
<dbReference type="EMBL" id="JAEAOA010000432">
    <property type="protein sequence ID" value="KAK3597771.1"/>
    <property type="molecule type" value="Genomic_DNA"/>
</dbReference>
<dbReference type="PANTHER" id="PTHR21538">
    <property type="entry name" value="ANILLIN/RHOTEKIN RTKN"/>
    <property type="match status" value="1"/>
</dbReference>
<organism evidence="3 4">
    <name type="scientific">Potamilus streckersoni</name>
    <dbReference type="NCBI Taxonomy" id="2493646"/>
    <lineage>
        <taxon>Eukaryota</taxon>
        <taxon>Metazoa</taxon>
        <taxon>Spiralia</taxon>
        <taxon>Lophotrochozoa</taxon>
        <taxon>Mollusca</taxon>
        <taxon>Bivalvia</taxon>
        <taxon>Autobranchia</taxon>
        <taxon>Heteroconchia</taxon>
        <taxon>Palaeoheterodonta</taxon>
        <taxon>Unionida</taxon>
        <taxon>Unionoidea</taxon>
        <taxon>Unionidae</taxon>
        <taxon>Ambleminae</taxon>
        <taxon>Lampsilini</taxon>
        <taxon>Potamilus</taxon>
    </lineage>
</organism>
<dbReference type="GO" id="GO:0031106">
    <property type="term" value="P:septin ring organization"/>
    <property type="evidence" value="ECO:0007669"/>
    <property type="project" value="TreeGrafter"/>
</dbReference>
<protein>
    <recommendedName>
        <fullName evidence="2">PH domain-containing protein</fullName>
    </recommendedName>
</protein>
<dbReference type="GO" id="GO:0005826">
    <property type="term" value="C:actomyosin contractile ring"/>
    <property type="evidence" value="ECO:0007669"/>
    <property type="project" value="TreeGrafter"/>
</dbReference>
<dbReference type="GO" id="GO:0007165">
    <property type="term" value="P:signal transduction"/>
    <property type="evidence" value="ECO:0007669"/>
    <property type="project" value="InterPro"/>
</dbReference>
<feature type="compositionally biased region" description="Polar residues" evidence="1">
    <location>
        <begin position="125"/>
        <end position="138"/>
    </location>
</feature>
<dbReference type="InterPro" id="IPR011993">
    <property type="entry name" value="PH-like_dom_sf"/>
</dbReference>